<dbReference type="RefSeq" id="WP_234866387.1">
    <property type="nucleotide sequence ID" value="NZ_JAKEVY010000003.1"/>
</dbReference>
<dbReference type="EMBL" id="JAKEVY010000003">
    <property type="protein sequence ID" value="MCF1715434.1"/>
    <property type="molecule type" value="Genomic_DNA"/>
</dbReference>
<comment type="caution">
    <text evidence="2">The sequence shown here is derived from an EMBL/GenBank/DDBJ whole genome shotgun (WGS) entry which is preliminary data.</text>
</comment>
<name>A0ABS9BKR2_9BACT</name>
<evidence type="ECO:0000313" key="3">
    <source>
        <dbReference type="Proteomes" id="UP001200145"/>
    </source>
</evidence>
<dbReference type="Gene3D" id="3.90.320.10">
    <property type="match status" value="1"/>
</dbReference>
<dbReference type="Pfam" id="PF12705">
    <property type="entry name" value="PDDEXK_1"/>
    <property type="match status" value="1"/>
</dbReference>
<dbReference type="SUPFAM" id="SSF52980">
    <property type="entry name" value="Restriction endonuclease-like"/>
    <property type="match status" value="1"/>
</dbReference>
<dbReference type="InterPro" id="IPR027417">
    <property type="entry name" value="P-loop_NTPase"/>
</dbReference>
<dbReference type="SUPFAM" id="SSF52540">
    <property type="entry name" value="P-loop containing nucleoside triphosphate hydrolases"/>
    <property type="match status" value="1"/>
</dbReference>
<dbReference type="InterPro" id="IPR011604">
    <property type="entry name" value="PDDEXK-like_dom_sf"/>
</dbReference>
<evidence type="ECO:0000259" key="1">
    <source>
        <dbReference type="Pfam" id="PF12705"/>
    </source>
</evidence>
<dbReference type="InterPro" id="IPR011335">
    <property type="entry name" value="Restrct_endonuc-II-like"/>
</dbReference>
<gene>
    <name evidence="2" type="ORF">L0U88_12430</name>
</gene>
<reference evidence="2 3" key="1">
    <citation type="submission" date="2022-01" db="EMBL/GenBank/DDBJ databases">
        <title>Flavihumibacter sp. nov., isolated from sediment of a river.</title>
        <authorList>
            <person name="Liu H."/>
        </authorList>
    </citation>
    <scope>NUCLEOTIDE SEQUENCE [LARGE SCALE GENOMIC DNA]</scope>
    <source>
        <strain evidence="2 3">RY-1</strain>
    </source>
</reference>
<organism evidence="2 3">
    <name type="scientific">Flavihumibacter fluminis</name>
    <dbReference type="NCBI Taxonomy" id="2909236"/>
    <lineage>
        <taxon>Bacteria</taxon>
        <taxon>Pseudomonadati</taxon>
        <taxon>Bacteroidota</taxon>
        <taxon>Chitinophagia</taxon>
        <taxon>Chitinophagales</taxon>
        <taxon>Chitinophagaceae</taxon>
        <taxon>Flavihumibacter</taxon>
    </lineage>
</organism>
<protein>
    <submittedName>
        <fullName evidence="2">PD-(D/E)XK nuclease family protein</fullName>
    </submittedName>
</protein>
<dbReference type="InterPro" id="IPR038726">
    <property type="entry name" value="PDDEXK_AddAB-type"/>
</dbReference>
<sequence>MSFLKTVAAHLYERFGNNIADCAIIFPNKRPAIYFRQQLGQLVDRPIWSPDLFTIHEFIQESTNRLPADRLLCSFLLYEAYSKVWSDQQLLPVSYERFYPLGEILLNDFTELESNAVSIKDIYSNLAELAAIDQGLDYLTEEQLEYLQRFWKNFSVERLSKQKERFLQLWKHLPAIFELFRTELEQRGLITTGMIYRSLVTEAYDRKDFPTRWKHLVFVGFNALNRSELQALKKWEEQGIALFYFDTDTHYIDDELQEAGRFLRRNLSLFTNQLSTGNNIRRTDRSIQLIAAEGNAAQVRMLPALLENVPGIKEEPEQTAILLADENQLLPVLHALPDWTDKVNITMGYGLVQSPLYSLMQTIIRIQESLWQNKGRSVYYQPLLQLVQHPYLYQLPEAAEIAATVLQKALVSIPAASWEKLEEPRLKKCLTLIQHPIEIISLIRDILEDHLATFVEGEATDLQSQLIHAAHAQLNRLEDLLIERKEELSLSFISELILQVMRSQSVPLEGEPLRGLQIMGLLESRALDFKHIILLNVNEGILPKKAVAPTLIPDSIRRAYGLSVLENQDAIFAYVFYRLLQRSQSVSCLYNTAVDEKGMAEQSRFLTQIEYETGIPILRKSVKMDINPKAKEPIVIEKDDAVMRTLNKYTGEEVILSPSALNTYIDCRLRFYFQNLQGIREPEEREEEISPRVLGNFLHRAMEFLYKGLEEKKGNKWVEPGDFEWLNSQIDNYLKQALGLELAKDRNHVVDYTGTLRIVEEVVKIYIEEVLKQDKRWAPFEMVDQEWKIAHPVQLDVEGRRITIRLGGFIDRLDRKDGVYRIIDYKTGNDKKEFRSVQDLFTRDRTDRNKAALQTLLYAELLGKQLEQQPKSGAAPDWMQSHVGTARVQAGLYNVRQMRSEGPEFDWRLSESAAKTKLDDHRIKEIGTELMDSLQWVLSEIFTRDQPFDQTERREKCEYCPYQKICGR</sequence>
<evidence type="ECO:0000313" key="2">
    <source>
        <dbReference type="EMBL" id="MCF1715434.1"/>
    </source>
</evidence>
<feature type="domain" description="PD-(D/E)XK endonuclease-like" evidence="1">
    <location>
        <begin position="656"/>
        <end position="966"/>
    </location>
</feature>
<dbReference type="Proteomes" id="UP001200145">
    <property type="component" value="Unassembled WGS sequence"/>
</dbReference>
<keyword evidence="3" id="KW-1185">Reference proteome</keyword>
<proteinExistence type="predicted"/>
<accession>A0ABS9BKR2</accession>